<dbReference type="RefSeq" id="WP_074655217.1">
    <property type="nucleotide sequence ID" value="NZ_FNSD01000001.1"/>
</dbReference>
<dbReference type="Proteomes" id="UP000182409">
    <property type="component" value="Unassembled WGS sequence"/>
</dbReference>
<dbReference type="PANTHER" id="PTHR12526">
    <property type="entry name" value="GLYCOSYLTRANSFERASE"/>
    <property type="match status" value="1"/>
</dbReference>
<feature type="domain" description="Glycosyl transferase family 1" evidence="1">
    <location>
        <begin position="186"/>
        <end position="341"/>
    </location>
</feature>
<organism evidence="3 4">
    <name type="scientific">Terriglobus roseus</name>
    <dbReference type="NCBI Taxonomy" id="392734"/>
    <lineage>
        <taxon>Bacteria</taxon>
        <taxon>Pseudomonadati</taxon>
        <taxon>Acidobacteriota</taxon>
        <taxon>Terriglobia</taxon>
        <taxon>Terriglobales</taxon>
        <taxon>Acidobacteriaceae</taxon>
        <taxon>Terriglobus</taxon>
    </lineage>
</organism>
<dbReference type="EMBL" id="FNSD01000001">
    <property type="protein sequence ID" value="SEC43496.1"/>
    <property type="molecule type" value="Genomic_DNA"/>
</dbReference>
<reference evidence="3 4" key="1">
    <citation type="submission" date="2016-10" db="EMBL/GenBank/DDBJ databases">
        <authorList>
            <person name="de Groot N.N."/>
        </authorList>
    </citation>
    <scope>NUCLEOTIDE SEQUENCE [LARGE SCALE GENOMIC DNA]</scope>
    <source>
        <strain evidence="3 4">AB35.6</strain>
    </source>
</reference>
<evidence type="ECO:0000259" key="1">
    <source>
        <dbReference type="Pfam" id="PF00534"/>
    </source>
</evidence>
<dbReference type="Pfam" id="PF00534">
    <property type="entry name" value="Glycos_transf_1"/>
    <property type="match status" value="1"/>
</dbReference>
<dbReference type="CDD" id="cd03811">
    <property type="entry name" value="GT4_GT28_WabH-like"/>
    <property type="match status" value="1"/>
</dbReference>
<dbReference type="Gene3D" id="3.40.50.2000">
    <property type="entry name" value="Glycogen Phosphorylase B"/>
    <property type="match status" value="2"/>
</dbReference>
<evidence type="ECO:0000259" key="2">
    <source>
        <dbReference type="Pfam" id="PF13579"/>
    </source>
</evidence>
<evidence type="ECO:0000313" key="4">
    <source>
        <dbReference type="Proteomes" id="UP000182409"/>
    </source>
</evidence>
<evidence type="ECO:0000313" key="3">
    <source>
        <dbReference type="EMBL" id="SEC43496.1"/>
    </source>
</evidence>
<dbReference type="SUPFAM" id="SSF53756">
    <property type="entry name" value="UDP-Glycosyltransferase/glycogen phosphorylase"/>
    <property type="match status" value="1"/>
</dbReference>
<dbReference type="OrthoDB" id="108733at2"/>
<dbReference type="Pfam" id="PF13579">
    <property type="entry name" value="Glyco_trans_4_4"/>
    <property type="match status" value="1"/>
</dbReference>
<accession>A0A1H4SH30</accession>
<gene>
    <name evidence="3" type="ORF">SAMN05443244_3452</name>
</gene>
<feature type="domain" description="Glycosyltransferase subfamily 4-like N-terminal" evidence="2">
    <location>
        <begin position="16"/>
        <end position="154"/>
    </location>
</feature>
<keyword evidence="3" id="KW-0808">Transferase</keyword>
<name>A0A1H4SH30_9BACT</name>
<dbReference type="GO" id="GO:0016757">
    <property type="term" value="F:glycosyltransferase activity"/>
    <property type="evidence" value="ECO:0007669"/>
    <property type="project" value="InterPro"/>
</dbReference>
<proteinExistence type="predicted"/>
<sequence>MSHRIVLHLIASNFIGGPEKQILYHAETMQSSAYDIVVASFRDSSDEPEIVTYAARIGLRAFCLSGDVIPATAQLIAYLRRHKNVLVCTHGFKANVLGFFATSIAGSLHVAFVRGWTAETWRVAVYEWLERLTLAHAQRVVCVSRLQQQQLTARRTLLGYEAPRHIPNAMLPPRCDSDGSAPLHVIKSNAFIFGAVGRLSKEKGHSCLLHGFADLLRRLPMGSNIRLLVLGDGRERQMLEEMAGDLGIDELVTFAGFQSDCRAWMKSLDCLVQPSLTEGTPNSVLEALTLHIPVIATSVGGVPDLVRHEHNGLLIKPSSPKILSDAMYRVYCDPSLRARLAAGCEEIETEYGSEMQRARLIQLYDSSFCS</sequence>
<dbReference type="InterPro" id="IPR028098">
    <property type="entry name" value="Glyco_trans_4-like_N"/>
</dbReference>
<protein>
    <submittedName>
        <fullName evidence="3">Glycosyltransferase involved in cell wall bisynthesis</fullName>
    </submittedName>
</protein>
<dbReference type="InterPro" id="IPR001296">
    <property type="entry name" value="Glyco_trans_1"/>
</dbReference>
<dbReference type="AlphaFoldDB" id="A0A1H4SH30"/>